<gene>
    <name evidence="3" type="ORF">ENP06_01630</name>
</gene>
<dbReference type="Pfam" id="PF13435">
    <property type="entry name" value="Cytochrome_C554"/>
    <property type="match status" value="1"/>
</dbReference>
<proteinExistence type="predicted"/>
<sequence length="148" mass="15971">MRRIAFCLAVSSLLAAGMAAQGPTFVGVEKCKPCHRPEFETWSQSAHAEATKSATQAPGFNASCLSCHATNPDGSLEGVQCEACHGPGSQYWPIPVMMHREKAVAAGLVLPAPGMCNRCHDGQDHHKAVEWGAFKHDHREKRQAVELP</sequence>
<reference evidence="3" key="1">
    <citation type="journal article" date="2020" name="mSystems">
        <title>Genome- and Community-Level Interaction Insights into Carbon Utilization and Element Cycling Functions of Hydrothermarchaeota in Hydrothermal Sediment.</title>
        <authorList>
            <person name="Zhou Z."/>
            <person name="Liu Y."/>
            <person name="Xu W."/>
            <person name="Pan J."/>
            <person name="Luo Z.H."/>
            <person name="Li M."/>
        </authorList>
    </citation>
    <scope>NUCLEOTIDE SEQUENCE [LARGE SCALE GENOMIC DNA]</scope>
    <source>
        <strain evidence="3">SpSt-186</strain>
    </source>
</reference>
<keyword evidence="1" id="KW-0732">Signal</keyword>
<comment type="caution">
    <text evidence="3">The sequence shown here is derived from an EMBL/GenBank/DDBJ whole genome shotgun (WGS) entry which is preliminary data.</text>
</comment>
<dbReference type="AlphaFoldDB" id="A0A7V1ZHI2"/>
<dbReference type="PROSITE" id="PS50231">
    <property type="entry name" value="RICIN_B_LECTIN"/>
    <property type="match status" value="1"/>
</dbReference>
<accession>A0A7V1ZHI2</accession>
<dbReference type="SUPFAM" id="SSF48695">
    <property type="entry name" value="Multiheme cytochromes"/>
    <property type="match status" value="1"/>
</dbReference>
<organism evidence="3">
    <name type="scientific">Thermoanaerobaculum aquaticum</name>
    <dbReference type="NCBI Taxonomy" id="1312852"/>
    <lineage>
        <taxon>Bacteria</taxon>
        <taxon>Pseudomonadati</taxon>
        <taxon>Acidobacteriota</taxon>
        <taxon>Thermoanaerobaculia</taxon>
        <taxon>Thermoanaerobaculales</taxon>
        <taxon>Thermoanaerobaculaceae</taxon>
        <taxon>Thermoanaerobaculum</taxon>
    </lineage>
</organism>
<evidence type="ECO:0000313" key="3">
    <source>
        <dbReference type="EMBL" id="HEQ88093.1"/>
    </source>
</evidence>
<dbReference type="InterPro" id="IPR036280">
    <property type="entry name" value="Multihaem_cyt_sf"/>
</dbReference>
<dbReference type="Gene3D" id="1.10.1130.10">
    <property type="entry name" value="Flavocytochrome C3, Chain A"/>
    <property type="match status" value="1"/>
</dbReference>
<dbReference type="InterPro" id="IPR023155">
    <property type="entry name" value="Cyt_c-552/4"/>
</dbReference>
<feature type="signal peptide" evidence="1">
    <location>
        <begin position="1"/>
        <end position="19"/>
    </location>
</feature>
<evidence type="ECO:0000259" key="2">
    <source>
        <dbReference type="Pfam" id="PF13435"/>
    </source>
</evidence>
<evidence type="ECO:0000256" key="1">
    <source>
        <dbReference type="SAM" id="SignalP"/>
    </source>
</evidence>
<name>A0A7V1ZHI2_9BACT</name>
<feature type="chain" id="PRO_5030942020" description="Cytochrome c-552/4 domain-containing protein" evidence="1">
    <location>
        <begin position="20"/>
        <end position="148"/>
    </location>
</feature>
<dbReference type="EMBL" id="DSHW01000123">
    <property type="protein sequence ID" value="HEQ88093.1"/>
    <property type="molecule type" value="Genomic_DNA"/>
</dbReference>
<protein>
    <recommendedName>
        <fullName evidence="2">Cytochrome c-552/4 domain-containing protein</fullName>
    </recommendedName>
</protein>
<feature type="domain" description="Cytochrome c-552/4" evidence="2">
    <location>
        <begin position="30"/>
        <end position="86"/>
    </location>
</feature>